<feature type="chain" id="PRO_5015689350" description="DUF4148 domain-containing protein" evidence="2">
    <location>
        <begin position="21"/>
        <end position="114"/>
    </location>
</feature>
<accession>A0A2S5CR19</accession>
<evidence type="ECO:0000313" key="3">
    <source>
        <dbReference type="EMBL" id="POZ53270.1"/>
    </source>
</evidence>
<evidence type="ECO:0000256" key="1">
    <source>
        <dbReference type="SAM" id="MobiDB-lite"/>
    </source>
</evidence>
<comment type="caution">
    <text evidence="3">The sequence shown here is derived from an EMBL/GenBank/DDBJ whole genome shotgun (WGS) entry which is preliminary data.</text>
</comment>
<organism evidence="3 4">
    <name type="scientific">Methylovulum psychrotolerans</name>
    <dbReference type="NCBI Taxonomy" id="1704499"/>
    <lineage>
        <taxon>Bacteria</taxon>
        <taxon>Pseudomonadati</taxon>
        <taxon>Pseudomonadota</taxon>
        <taxon>Gammaproteobacteria</taxon>
        <taxon>Methylococcales</taxon>
        <taxon>Methylococcaceae</taxon>
        <taxon>Methylovulum</taxon>
    </lineage>
</organism>
<feature type="region of interest" description="Disordered" evidence="1">
    <location>
        <begin position="95"/>
        <end position="114"/>
    </location>
</feature>
<name>A0A2S5CR19_9GAMM</name>
<sequence length="114" mass="12941">MKKIVIIGFIMMCASGPVMAYDAVDEMAYREMANINAQEQASVMHEVREGDFRAAQQIIQYDEAMKNEIRREEAMYDRARDMNQYNSGYYGSPGYSGYSNSSGYSGSPGYYGQY</sequence>
<dbReference type="EMBL" id="PGFZ01000001">
    <property type="protein sequence ID" value="POZ53270.1"/>
    <property type="molecule type" value="Genomic_DNA"/>
</dbReference>
<protein>
    <recommendedName>
        <fullName evidence="5">DUF4148 domain-containing protein</fullName>
    </recommendedName>
</protein>
<dbReference type="AlphaFoldDB" id="A0A2S5CR19"/>
<dbReference type="Proteomes" id="UP000237423">
    <property type="component" value="Unassembled WGS sequence"/>
</dbReference>
<gene>
    <name evidence="3" type="ORF">AADEFJLK_00288</name>
</gene>
<evidence type="ECO:0000313" key="4">
    <source>
        <dbReference type="Proteomes" id="UP000237423"/>
    </source>
</evidence>
<feature type="signal peptide" evidence="2">
    <location>
        <begin position="1"/>
        <end position="20"/>
    </location>
</feature>
<reference evidence="3 4" key="1">
    <citation type="submission" date="2017-11" db="EMBL/GenBank/DDBJ databases">
        <title>Draft Genome Sequence of Methylobacter psychrotolerans Sph1T, an Obligate Methanotroph from Low-Temperature Environments.</title>
        <authorList>
            <person name="Oshkin I.Y."/>
            <person name="Miroshnikov K."/>
            <person name="Belova S.E."/>
            <person name="Korzhenkov A."/>
            <person name="Toshchakov S.V."/>
            <person name="Dedysh S.N."/>
        </authorList>
    </citation>
    <scope>NUCLEOTIDE SEQUENCE [LARGE SCALE GENOMIC DNA]</scope>
    <source>
        <strain evidence="3 4">Sph1</strain>
    </source>
</reference>
<evidence type="ECO:0000256" key="2">
    <source>
        <dbReference type="SAM" id="SignalP"/>
    </source>
</evidence>
<keyword evidence="2" id="KW-0732">Signal</keyword>
<evidence type="ECO:0008006" key="5">
    <source>
        <dbReference type="Google" id="ProtNLM"/>
    </source>
</evidence>
<proteinExistence type="predicted"/>